<proteinExistence type="predicted"/>
<name>A0AAQ4E603_AMBAM</name>
<dbReference type="AlphaFoldDB" id="A0AAQ4E603"/>
<keyword evidence="2" id="KW-1185">Reference proteome</keyword>
<reference evidence="1 2" key="1">
    <citation type="journal article" date="2023" name="Arcadia Sci">
        <title>De novo assembly of a long-read Amblyomma americanum tick genome.</title>
        <authorList>
            <person name="Chou S."/>
            <person name="Poskanzer K.E."/>
            <person name="Rollins M."/>
            <person name="Thuy-Boun P.S."/>
        </authorList>
    </citation>
    <scope>NUCLEOTIDE SEQUENCE [LARGE SCALE GENOMIC DNA]</scope>
    <source>
        <strain evidence="1">F_SG_1</strain>
        <tissue evidence="1">Salivary glands</tissue>
    </source>
</reference>
<comment type="caution">
    <text evidence="1">The sequence shown here is derived from an EMBL/GenBank/DDBJ whole genome shotgun (WGS) entry which is preliminary data.</text>
</comment>
<dbReference type="Proteomes" id="UP001321473">
    <property type="component" value="Unassembled WGS sequence"/>
</dbReference>
<dbReference type="PANTHER" id="PTHR31025">
    <property type="entry name" value="SI:CH211-196P9.1-RELATED"/>
    <property type="match status" value="1"/>
</dbReference>
<gene>
    <name evidence="1" type="ORF">V5799_013405</name>
</gene>
<dbReference type="EMBL" id="JARKHS020021611">
    <property type="protein sequence ID" value="KAK8770131.1"/>
    <property type="molecule type" value="Genomic_DNA"/>
</dbReference>
<evidence type="ECO:0000313" key="1">
    <source>
        <dbReference type="EMBL" id="KAK8770131.1"/>
    </source>
</evidence>
<evidence type="ECO:0000313" key="2">
    <source>
        <dbReference type="Proteomes" id="UP001321473"/>
    </source>
</evidence>
<accession>A0AAQ4E603</accession>
<organism evidence="1 2">
    <name type="scientific">Amblyomma americanum</name>
    <name type="common">Lone star tick</name>
    <dbReference type="NCBI Taxonomy" id="6943"/>
    <lineage>
        <taxon>Eukaryota</taxon>
        <taxon>Metazoa</taxon>
        <taxon>Ecdysozoa</taxon>
        <taxon>Arthropoda</taxon>
        <taxon>Chelicerata</taxon>
        <taxon>Arachnida</taxon>
        <taxon>Acari</taxon>
        <taxon>Parasitiformes</taxon>
        <taxon>Ixodida</taxon>
        <taxon>Ixodoidea</taxon>
        <taxon>Ixodidae</taxon>
        <taxon>Amblyomminae</taxon>
        <taxon>Amblyomma</taxon>
    </lineage>
</organism>
<dbReference type="PANTHER" id="PTHR31025:SF25">
    <property type="entry name" value="ZINC FINGER (C2H2)-60"/>
    <property type="match status" value="1"/>
</dbReference>
<sequence>MAKVTVLINDTQAPGHPPEPPPLNTVLEMEHNMPVHNNIGAEPMQEPVHCDLLPFPDNNGKAFELPRFGGLHDLITSGKPLTSSVQRKIVDLLFHAMLKYTVVPTRDFYARVTHLLLQKYPQLTDVVGTGSDSWKVSLRYKFKNQRRRLSEDPLVAENKRKFGSQRKQAQGFTSTELKRHTRPKLDIKHTAILGEDDTTLAAHEEWLLAEAKKGDPDESGIRERMTLTAKSRLQSIRTMKIEDVKKLYPYMMQPERFIEDFKRLIRSDVTDCISRGIDATVALGRQEAVACSEPILQLLQATLPMDPARRRTRRTC</sequence>
<protein>
    <submittedName>
        <fullName evidence="1">Uncharacterized protein</fullName>
    </submittedName>
</protein>